<dbReference type="Gene3D" id="3.30.460.10">
    <property type="entry name" value="Beta Polymerase, domain 2"/>
    <property type="match status" value="1"/>
</dbReference>
<feature type="compositionally biased region" description="Acidic residues" evidence="1">
    <location>
        <begin position="689"/>
        <end position="705"/>
    </location>
</feature>
<evidence type="ECO:0000313" key="3">
    <source>
        <dbReference type="EMBL" id="CAL1711066.1"/>
    </source>
</evidence>
<evidence type="ECO:0000313" key="4">
    <source>
        <dbReference type="Proteomes" id="UP001497453"/>
    </source>
</evidence>
<feature type="domain" description="Poly(A) RNA polymerase mitochondrial-like central palm" evidence="2">
    <location>
        <begin position="400"/>
        <end position="547"/>
    </location>
</feature>
<dbReference type="CDD" id="cd05402">
    <property type="entry name" value="NT_PAP_TUTase"/>
    <property type="match status" value="1"/>
</dbReference>
<dbReference type="EMBL" id="OZ037949">
    <property type="protein sequence ID" value="CAL1711066.1"/>
    <property type="molecule type" value="Genomic_DNA"/>
</dbReference>
<evidence type="ECO:0000256" key="1">
    <source>
        <dbReference type="SAM" id="MobiDB-lite"/>
    </source>
</evidence>
<reference evidence="4" key="1">
    <citation type="submission" date="2024-04" db="EMBL/GenBank/DDBJ databases">
        <authorList>
            <person name="Shaw F."/>
            <person name="Minotto A."/>
        </authorList>
    </citation>
    <scope>NUCLEOTIDE SEQUENCE [LARGE SCALE GENOMIC DNA]</scope>
</reference>
<keyword evidence="4" id="KW-1185">Reference proteome</keyword>
<gene>
    <name evidence="3" type="ORF">GFSPODELE1_LOCUS8160</name>
</gene>
<dbReference type="Proteomes" id="UP001497453">
    <property type="component" value="Chromosome 6"/>
</dbReference>
<dbReference type="InterPro" id="IPR043519">
    <property type="entry name" value="NT_sf"/>
</dbReference>
<organism evidence="3 4">
    <name type="scientific">Somion occarium</name>
    <dbReference type="NCBI Taxonomy" id="3059160"/>
    <lineage>
        <taxon>Eukaryota</taxon>
        <taxon>Fungi</taxon>
        <taxon>Dikarya</taxon>
        <taxon>Basidiomycota</taxon>
        <taxon>Agaricomycotina</taxon>
        <taxon>Agaricomycetes</taxon>
        <taxon>Polyporales</taxon>
        <taxon>Cerrenaceae</taxon>
        <taxon>Somion</taxon>
    </lineage>
</organism>
<dbReference type="Gene3D" id="1.10.1410.10">
    <property type="match status" value="2"/>
</dbReference>
<dbReference type="SUPFAM" id="SSF81631">
    <property type="entry name" value="PAP/OAS1 substrate-binding domain"/>
    <property type="match status" value="2"/>
</dbReference>
<evidence type="ECO:0000259" key="2">
    <source>
        <dbReference type="Pfam" id="PF22600"/>
    </source>
</evidence>
<dbReference type="PANTHER" id="PTHR12271">
    <property type="entry name" value="POLY A POLYMERASE CID PAP -RELATED"/>
    <property type="match status" value="1"/>
</dbReference>
<dbReference type="InterPro" id="IPR054708">
    <property type="entry name" value="MTPAP-like_central"/>
</dbReference>
<dbReference type="SUPFAM" id="SSF81301">
    <property type="entry name" value="Nucleotidyltransferase"/>
    <property type="match status" value="1"/>
</dbReference>
<dbReference type="Pfam" id="PF22600">
    <property type="entry name" value="MTPAP-like_central"/>
    <property type="match status" value="1"/>
</dbReference>
<feature type="region of interest" description="Disordered" evidence="1">
    <location>
        <begin position="683"/>
        <end position="749"/>
    </location>
</feature>
<accession>A0ABP1DTE0</accession>
<name>A0ABP1DTE0_9APHY</name>
<proteinExistence type="predicted"/>
<dbReference type="PANTHER" id="PTHR12271:SF40">
    <property type="entry name" value="POLY(A) RNA POLYMERASE GLD2"/>
    <property type="match status" value="1"/>
</dbReference>
<protein>
    <recommendedName>
        <fullName evidence="2">Poly(A) RNA polymerase mitochondrial-like central palm domain-containing protein</fullName>
    </recommendedName>
</protein>
<sequence length="881" mass="99195">MRRICRHASHLRKFQQTHLLPHPSLSGVHGTRLLTVWSPTTIDDYDHKRRSEITDLLIAFSATKETKLQRQPLYSQLRRFVQSRFGTRFAVSDMSMRRWTHDVEGAPVELSIIDTKYPRGIPPEAVESAYSDAYNAAQVAVALQDSGFTNIRMQAIYPSTGPVPGPQFPGEIICSSEQPFVLSVPGPTLEPTVVLLQQYASVTHRLSQLFVILHLWARSHNLQDVFSPRILAFIAIHMFQRFARILEPLQGDTGTGTLKGSDVWVYGPFGPDDQPPTTAYQVDTRFRRATRRKEPLVQLVDLFFRRCHENYLRSNVLLIHGDQPHSRLRSWEEMVLPDPFIHNHNHAQTIPAESWARFSKLCDNARLVLAEQKPLTAIFGQHLPESYFQPGQPATPIQDLHTYIMTSYENTRPTRDVHKRRTDTITKVQRVIKENYEKRHKGYKVKVFGSSAIGLDSASSDLDLVVLDPARPDGFSPYEKNKSLAPIYAIKRLAKVLQKAGFRSIEARATATVPIVKFRDPDTKINCDLGVGERLGLLNTALIKHYCDMLPILRPFLYAIKSWAKPLGLNNPSGVASSSATFSSYALTLMTIGLFQSKGWLPNLQQDVGDSESFYWFKSKSGRILCNTSFKRMPEWKPKDVSIDEALLSWFKFWGDEFQYESELVNIKDGGIVARGRNGYSVPNTAAVSDDDVDDNQEPDVDSLEENPSWGLKCTGTEESSDAELKTDSISDADEQDGETTCLDDDKMPPLDMAEDEVNEFDLPAPDRYDDGMPHPDAEPSEWIGHPIVVVDPFIPTKNTAAMLVHRKVQDFRRECTNAHRMLQKGHSWVSVIEVCAVAVAITKGMTGPAWVFCLSRQVCLPGATAMEMRSLSVPSPGDLF</sequence>